<gene>
    <name evidence="1" type="ORF">FX982_04176</name>
</gene>
<reference evidence="2" key="1">
    <citation type="submission" date="2019-12" db="EMBL/GenBank/DDBJ databases">
        <title>Endophytic bacteria associated with Panax ginseng seedlings.</title>
        <authorList>
            <person name="Park J.M."/>
            <person name="Shin R."/>
            <person name="Jo S.H."/>
        </authorList>
    </citation>
    <scope>NUCLEOTIDE SEQUENCE [LARGE SCALE GENOMIC DNA]</scope>
    <source>
        <strain evidence="2">PgKB30</strain>
    </source>
</reference>
<organism evidence="1 2">
    <name type="scientific">Pseudomonas graminis</name>
    <dbReference type="NCBI Taxonomy" id="158627"/>
    <lineage>
        <taxon>Bacteria</taxon>
        <taxon>Pseudomonadati</taxon>
        <taxon>Pseudomonadota</taxon>
        <taxon>Gammaproteobacteria</taxon>
        <taxon>Pseudomonadales</taxon>
        <taxon>Pseudomonadaceae</taxon>
        <taxon>Pseudomonas</taxon>
    </lineage>
</organism>
<evidence type="ECO:0000313" key="1">
    <source>
        <dbReference type="EMBL" id="QKF53184.1"/>
    </source>
</evidence>
<dbReference type="EMBL" id="CP053746">
    <property type="protein sequence ID" value="QKF53184.1"/>
    <property type="molecule type" value="Genomic_DNA"/>
</dbReference>
<name>A0A6M8MDL9_9PSED</name>
<dbReference type="KEGG" id="pgg:FX982_04176"/>
<evidence type="ECO:0000313" key="2">
    <source>
        <dbReference type="Proteomes" id="UP000501989"/>
    </source>
</evidence>
<proteinExistence type="predicted"/>
<dbReference type="SUPFAM" id="SSF117396">
    <property type="entry name" value="TM1631-like"/>
    <property type="match status" value="1"/>
</dbReference>
<protein>
    <recommendedName>
        <fullName evidence="3">DUF72 domain-containing protein</fullName>
    </recommendedName>
</protein>
<dbReference type="PANTHER" id="PTHR30348">
    <property type="entry name" value="UNCHARACTERIZED PROTEIN YECE"/>
    <property type="match status" value="1"/>
</dbReference>
<dbReference type="PANTHER" id="PTHR30348:SF14">
    <property type="entry name" value="BLR8050 PROTEIN"/>
    <property type="match status" value="1"/>
</dbReference>
<sequence>MNDTVLTGAVFDGAVPQAPGRIFVGCAGWSLGREYASAFPSDGTHLQRYARQFNTAEINSSFYRPHRPQTYARWAESVPADFRFSVKIPKLISHEQRLHDSARALDEFLGQCGELGERLGCLLLQLPPSLAFEPRVAEAFFIQLRERFEGHVVIEPRHESWVQGESMLIHYRIAQATVDPSRLSNDSQLSGWPGMRYWRLHGAPRIYYSAYEEDYLIRLAVELKAKAQSGAPTWCIFDNTASGAATGDALKLMELLGLQPSGLTQQD</sequence>
<dbReference type="InterPro" id="IPR002763">
    <property type="entry name" value="DUF72"/>
</dbReference>
<dbReference type="Proteomes" id="UP000501989">
    <property type="component" value="Chromosome"/>
</dbReference>
<dbReference type="InterPro" id="IPR036520">
    <property type="entry name" value="UPF0759_sf"/>
</dbReference>
<evidence type="ECO:0008006" key="3">
    <source>
        <dbReference type="Google" id="ProtNLM"/>
    </source>
</evidence>
<accession>A0A6M8MDL9</accession>
<dbReference type="Pfam" id="PF01904">
    <property type="entry name" value="DUF72"/>
    <property type="match status" value="1"/>
</dbReference>
<dbReference type="AlphaFoldDB" id="A0A6M8MDL9"/>
<keyword evidence="2" id="KW-1185">Reference proteome</keyword>
<dbReference type="Gene3D" id="3.20.20.410">
    <property type="entry name" value="Protein of unknown function UPF0759"/>
    <property type="match status" value="1"/>
</dbReference>